<sequence>MVKNARSLYLEPELARLWDSIPTDERNILINQVLRDYAESNDIDPNVKIIRKLELEVADLQMKATNVEKEIEQRKMMLESVRKGNSQVDIDVNQEWTILEDIARKARESGVVWSSYAGRAQYRVHDVYNGRIYIENIGTGRTSSNFQSGTLVLGLQRLMNKDGRIKQLEMVPVKMHEYAITRLHPKLKLEDGYIVYRGDE</sequence>
<gene>
    <name evidence="1" type="ORF">METZ01_LOCUS177900</name>
</gene>
<accession>A0A382CG20</accession>
<reference evidence="1" key="1">
    <citation type="submission" date="2018-05" db="EMBL/GenBank/DDBJ databases">
        <authorList>
            <person name="Lanie J.A."/>
            <person name="Ng W.-L."/>
            <person name="Kazmierczak K.M."/>
            <person name="Andrzejewski T.M."/>
            <person name="Davidsen T.M."/>
            <person name="Wayne K.J."/>
            <person name="Tettelin H."/>
            <person name="Glass J.I."/>
            <person name="Rusch D."/>
            <person name="Podicherti R."/>
            <person name="Tsui H.-C.T."/>
            <person name="Winkler M.E."/>
        </authorList>
    </citation>
    <scope>NUCLEOTIDE SEQUENCE</scope>
</reference>
<proteinExistence type="predicted"/>
<protein>
    <submittedName>
        <fullName evidence="1">Uncharacterized protein</fullName>
    </submittedName>
</protein>
<dbReference type="EMBL" id="UINC01034347">
    <property type="protein sequence ID" value="SVB25046.1"/>
    <property type="molecule type" value="Genomic_DNA"/>
</dbReference>
<evidence type="ECO:0000313" key="1">
    <source>
        <dbReference type="EMBL" id="SVB25046.1"/>
    </source>
</evidence>
<organism evidence="1">
    <name type="scientific">marine metagenome</name>
    <dbReference type="NCBI Taxonomy" id="408172"/>
    <lineage>
        <taxon>unclassified sequences</taxon>
        <taxon>metagenomes</taxon>
        <taxon>ecological metagenomes</taxon>
    </lineage>
</organism>
<dbReference type="AlphaFoldDB" id="A0A382CG20"/>
<name>A0A382CG20_9ZZZZ</name>